<keyword evidence="7" id="KW-0261">Viral envelope protein</keyword>
<proteinExistence type="predicted"/>
<keyword evidence="9" id="KW-0843">Virulence</keyword>
<evidence type="ECO:0000259" key="16">
    <source>
        <dbReference type="PROSITE" id="PS51923"/>
    </source>
</evidence>
<dbReference type="Gene3D" id="1.20.5.300">
    <property type="match status" value="2"/>
</dbReference>
<keyword evidence="8 15" id="KW-1133">Transmembrane helix</keyword>
<dbReference type="EMBL" id="MK720944">
    <property type="protein sequence ID" value="QCX35160.1"/>
    <property type="molecule type" value="Genomic_RNA"/>
</dbReference>
<protein>
    <submittedName>
        <fullName evidence="18">Spike glycoprotein</fullName>
    </submittedName>
</protein>
<dbReference type="SUPFAM" id="SSF111474">
    <property type="entry name" value="Coronavirus S2 glycoprotein"/>
    <property type="match status" value="2"/>
</dbReference>
<gene>
    <name evidence="18" type="primary">S</name>
</gene>
<evidence type="ECO:0000256" key="10">
    <source>
        <dbReference type="ARBA" id="ARBA00023054"/>
    </source>
</evidence>
<dbReference type="GO" id="GO:0016020">
    <property type="term" value="C:membrane"/>
    <property type="evidence" value="ECO:0007669"/>
    <property type="project" value="InterPro"/>
</dbReference>
<evidence type="ECO:0000256" key="8">
    <source>
        <dbReference type="ARBA" id="ARBA00022989"/>
    </source>
</evidence>
<keyword evidence="1" id="KW-0945">Host-virus interaction</keyword>
<dbReference type="GO" id="GO:0044173">
    <property type="term" value="C:host cell endoplasmic reticulum-Golgi intermediate compartment membrane"/>
    <property type="evidence" value="ECO:0007669"/>
    <property type="project" value="UniProtKB-SubCell"/>
</dbReference>
<dbReference type="Gene3D" id="2.60.40.3130">
    <property type="match status" value="1"/>
</dbReference>
<evidence type="ECO:0000259" key="17">
    <source>
        <dbReference type="PROSITE" id="PS51924"/>
    </source>
</evidence>
<evidence type="ECO:0000313" key="18">
    <source>
        <dbReference type="EMBL" id="QCX35160.1"/>
    </source>
</evidence>
<sequence>MKIFILFALAFASAYAANECDTVLAGMNIRLGLPPSTSTFVSGYLPKPSGWNCVGSGTPNVVVDKARGVFMRYHSYAQEGAFGVGPRDVSTSNSYSLFVWQKNGSGKMVVRICKWFQNRIPNLAAPQATSSSDCLFNKDIPFTFTHEAYEVIGASWTGDIVTVHGRSRVYKVRVPGASLWTSVQFRCNVAQSCGNQIITDMITINATTDANSVITSYKVCDSCKGFPQHVFAVEEDGKIPSSFDFTNWFFLTNGTSPLQGRIVTVQPLIITCLWPIPALSSNTGIIYFNQTGRGIARRCNGYASEASADYLRFAINATTAGSVQIGSISLVAENTIFNFSCSNTSTGVTFGIPFGVKDNPFYCFVTQGYNISANRTFVGVMPSDVSEIVVSRFGSIYVNGYKIFTVPSLDGVNLNFSSLTGSDFWTVAYANDANVLLDIENTYIKGILYCDSPLNKLKCQQQSFFMEDGFYPSADLAMPVAQTVVMLPQYSGLTRVDFVINASIASIQSQPTNVKTSINGVEKATLCVDANRFTTTVKVNSPEGHLMSYQFVSKTNNCPFDWAGINNYLHFGSICFSLENNGGCTIVFSLINYIGIEYFLANMYVTHTPGDSIISVQPSFSERLGFFDPSIVHLNVCTEYNIYGIAGKGIITELNGTYHTGIVYTDSAGALVSYKNTTTGKVYGVRPCQTFMQYAVVQDQVVGVMSASTDVGISFNHTLSTPMFYYATNTVRNCTDPVLTYASIGICSDGAMGEVQPRVVSSPPVSPITTGNVTVPVNFTVSIQAEYIQVSLRAVVVDCATYVCNGNPRCLQLLKQYVTACSSVENALLMNARLESQEVADMLAIDVAASKAAFDFETDRFAHDFNITNVMPAGPARGSFIEDLLFDKVITNGLGTVDADYKACIEEKGAQADVICRQYYNGISVLPALTDSQRLGLYSASLMGGMVLGAFGAGAPALPFSLSVFSKLNYVALQTDFIQENQKQIANAFNNAMSNITNAFENVNSALQHTSDGLKTVAQALTRVQDAVNSQGLALDKLTAQLAINFDAISSSIEDIYNRLDTLAADAQVDRLINGRLAALQTFVSSQMIKYSEVKSSRNLALQKVNECVKSQTTRFGFCGNGTHLFSMVTGAPDGLMFLHTVLLPTEYKEVAAWAGLCVSDKAYVLREPGLVLFKLSDKFYVTPRNMYQPRVPTFADFVQIQSCAITYVNITTEEFNSVVPDYIDVNKTLEDFASTLPNYTTPEFPLDRFNYTFLNLSDQIAILENKSQELLLISQQLQENINNINNTLLDLEWLDRLETYIKWPWWVWLIFAIVFVVLAFLLLWCCLATGCCGCCSCLSTSCATLCDCRGKRLQQYEVEKVHVQ</sequence>
<dbReference type="GeneID" id="80510854"/>
<evidence type="ECO:0000256" key="1">
    <source>
        <dbReference type="ARBA" id="ARBA00022581"/>
    </source>
</evidence>
<organism evidence="18 19">
    <name type="scientific">Tylonycteris bat coronavirus HKU33</name>
    <dbReference type="NCBI Taxonomy" id="2586420"/>
    <lineage>
        <taxon>Viruses</taxon>
        <taxon>Riboviria</taxon>
        <taxon>Orthornavirae</taxon>
        <taxon>Pisuviricota</taxon>
        <taxon>Pisoniviricetes</taxon>
        <taxon>Nidovirales</taxon>
        <taxon>Cornidovirineae</taxon>
        <taxon>Coronaviridae</taxon>
        <taxon>Orthocoronavirinae</taxon>
        <taxon>Alphacoronavirus</taxon>
        <taxon>Nyctacovirus</taxon>
        <taxon>Alphacoronavirus tylonycteridis</taxon>
        <taxon>Alphacoronavirus HKU33</taxon>
    </lineage>
</organism>
<keyword evidence="5" id="KW-0946">Virion</keyword>
<evidence type="ECO:0000256" key="2">
    <source>
        <dbReference type="ARBA" id="ARBA00022692"/>
    </source>
</evidence>
<evidence type="ECO:0000256" key="15">
    <source>
        <dbReference type="SAM" id="Phobius"/>
    </source>
</evidence>
<keyword evidence="4" id="KW-1161">Viral attachment to host cell</keyword>
<keyword evidence="19" id="KW-1185">Reference proteome</keyword>
<keyword evidence="13" id="KW-1160">Virus entry into host cell</keyword>
<dbReference type="InterPro" id="IPR002552">
    <property type="entry name" value="Spike_S2_CoV"/>
</dbReference>
<dbReference type="Pfam" id="PF01600">
    <property type="entry name" value="CoV_S1"/>
    <property type="match status" value="1"/>
</dbReference>
<dbReference type="GO" id="GO:0046813">
    <property type="term" value="P:receptor-mediated virion attachment to host cell"/>
    <property type="evidence" value="ECO:0007669"/>
    <property type="project" value="InterPro"/>
</dbReference>
<feature type="domain" description="Coronavirus spike (S) glycoprotein S2 subunit heptad repeat 1 (HR1) region profile" evidence="16">
    <location>
        <begin position="958"/>
        <end position="1077"/>
    </location>
</feature>
<keyword evidence="12" id="KW-0325">Glycoprotein</keyword>
<dbReference type="GO" id="GO:0019064">
    <property type="term" value="P:fusion of virus membrane with host plasma membrane"/>
    <property type="evidence" value="ECO:0007669"/>
    <property type="project" value="InterPro"/>
</dbReference>
<evidence type="ECO:0000256" key="14">
    <source>
        <dbReference type="SAM" id="Coils"/>
    </source>
</evidence>
<evidence type="ECO:0000256" key="7">
    <source>
        <dbReference type="ARBA" id="ARBA00022879"/>
    </source>
</evidence>
<dbReference type="InterPro" id="IPR043473">
    <property type="entry name" value="S2_sf_CoV"/>
</dbReference>
<dbReference type="CDD" id="cd22369">
    <property type="entry name" value="alphaCoV_Spike_SD1-2_S1-S2_S2"/>
    <property type="match status" value="1"/>
</dbReference>
<dbReference type="RefSeq" id="YP_010037560.1">
    <property type="nucleotide sequence ID" value="NC_054015.1"/>
</dbReference>
<evidence type="ECO:0000256" key="4">
    <source>
        <dbReference type="ARBA" id="ARBA00022804"/>
    </source>
</evidence>
<dbReference type="GO" id="GO:0039654">
    <property type="term" value="P:fusion of virus membrane with host endosome membrane"/>
    <property type="evidence" value="ECO:0007669"/>
    <property type="project" value="InterPro"/>
</dbReference>
<dbReference type="Pfam" id="PF01601">
    <property type="entry name" value="CoV_S2"/>
    <property type="match status" value="1"/>
</dbReference>
<dbReference type="GO" id="GO:0075509">
    <property type="term" value="P:endocytosis involved in viral entry into host cell"/>
    <property type="evidence" value="ECO:0007669"/>
    <property type="project" value="InterPro"/>
</dbReference>
<evidence type="ECO:0000256" key="13">
    <source>
        <dbReference type="ARBA" id="ARBA00023296"/>
    </source>
</evidence>
<dbReference type="GO" id="GO:0019031">
    <property type="term" value="C:viral envelope"/>
    <property type="evidence" value="ECO:0007669"/>
    <property type="project" value="UniProtKB-KW"/>
</dbReference>
<evidence type="ECO:0000313" key="19">
    <source>
        <dbReference type="Proteomes" id="UP000831996"/>
    </source>
</evidence>
<keyword evidence="3" id="KW-0732">Signal</keyword>
<dbReference type="InterPro" id="IPR002551">
    <property type="entry name" value="Spike_S1_CoV"/>
</dbReference>
<dbReference type="SMR" id="A0AAE6F8T9"/>
<keyword evidence="11 15" id="KW-0472">Membrane</keyword>
<dbReference type="PROSITE" id="PS51924">
    <property type="entry name" value="COV_S2_HR2"/>
    <property type="match status" value="1"/>
</dbReference>
<dbReference type="InterPro" id="IPR043607">
    <property type="entry name" value="CoV_S1_C"/>
</dbReference>
<accession>A0AAE6F8T9</accession>
<feature type="coiled-coil region" evidence="14">
    <location>
        <begin position="1261"/>
        <end position="1295"/>
    </location>
</feature>
<evidence type="ECO:0000256" key="6">
    <source>
        <dbReference type="ARBA" id="ARBA00022870"/>
    </source>
</evidence>
<dbReference type="Proteomes" id="UP000831996">
    <property type="component" value="Segment"/>
</dbReference>
<name>A0AAE6F8T9_9ALPC</name>
<dbReference type="InterPro" id="IPR044874">
    <property type="entry name" value="Spike_S2_CoV_HR2"/>
</dbReference>
<evidence type="ECO:0000256" key="9">
    <source>
        <dbReference type="ARBA" id="ARBA00023026"/>
    </source>
</evidence>
<evidence type="ECO:0000256" key="3">
    <source>
        <dbReference type="ARBA" id="ARBA00022729"/>
    </source>
</evidence>
<dbReference type="Pfam" id="PF19209">
    <property type="entry name" value="CoV_S1_C"/>
    <property type="match status" value="1"/>
</dbReference>
<keyword evidence="2 15" id="KW-0812">Transmembrane</keyword>
<feature type="transmembrane region" description="Helical" evidence="15">
    <location>
        <begin position="1306"/>
        <end position="1325"/>
    </location>
</feature>
<evidence type="ECO:0000256" key="12">
    <source>
        <dbReference type="ARBA" id="ARBA00023180"/>
    </source>
</evidence>
<dbReference type="Pfam" id="PF19214">
    <property type="entry name" value="CoV_S2_C"/>
    <property type="match status" value="1"/>
</dbReference>
<dbReference type="InterPro" id="IPR043614">
    <property type="entry name" value="Spike_S2_CoV_C"/>
</dbReference>
<reference evidence="18 19" key="1">
    <citation type="journal article" date="2019" name="Viruses">
        <title>Novel Bat Alphacoronaviruses in Southern China Support Chinese Horseshoe Bats as an Important Reservoir for Potential Novel Coronaviruses.</title>
        <authorList>
            <person name="Lau S.K.P."/>
            <person name="Wong A.C.P."/>
            <person name="Zhang L."/>
            <person name="Luk H.K.H."/>
            <person name="Kwok J.S.L."/>
            <person name="Ahmed S.S."/>
            <person name="Cai J.P."/>
            <person name="Zhao P.S.H."/>
            <person name="Teng J.L.L."/>
            <person name="Tsui S.K.W."/>
            <person name="Yuen K.Y."/>
            <person name="Woo P.C.Y."/>
        </authorList>
    </citation>
    <scope>NUCLEOTIDE SEQUENCE [LARGE SCALE GENOMIC DNA]</scope>
    <source>
        <strain evidence="18 19">GZ151867</strain>
    </source>
</reference>
<keyword evidence="10 14" id="KW-0175">Coiled coil</keyword>
<dbReference type="PROSITE" id="PS51923">
    <property type="entry name" value="COV_S2_HR1"/>
    <property type="match status" value="1"/>
</dbReference>
<evidence type="ECO:0000256" key="11">
    <source>
        <dbReference type="ARBA" id="ARBA00023136"/>
    </source>
</evidence>
<keyword evidence="6" id="KW-1043">Host membrane</keyword>
<dbReference type="GO" id="GO:0055036">
    <property type="term" value="C:virion membrane"/>
    <property type="evidence" value="ECO:0007669"/>
    <property type="project" value="UniProtKB-SubCell"/>
</dbReference>
<feature type="domain" description="Coronavirus spike (S) glycoprotein S2 subunit heptad repeat 2 (HR2) region profile" evidence="17">
    <location>
        <begin position="1221"/>
        <end position="1317"/>
    </location>
</feature>
<evidence type="ECO:0000256" key="5">
    <source>
        <dbReference type="ARBA" id="ARBA00022844"/>
    </source>
</evidence>
<dbReference type="KEGG" id="vg:80510854"/>
<dbReference type="InterPro" id="IPR044873">
    <property type="entry name" value="Spike_S2_CoV_HR1"/>
</dbReference>